<dbReference type="Proteomes" id="UP000276741">
    <property type="component" value="Chromosome"/>
</dbReference>
<protein>
    <submittedName>
        <fullName evidence="1">Uncharacterized protein</fullName>
    </submittedName>
</protein>
<reference evidence="2" key="4">
    <citation type="submission" date="2020-09" db="EMBL/GenBank/DDBJ databases">
        <authorList>
            <person name="Sun Q."/>
            <person name="Ohkuma M."/>
        </authorList>
    </citation>
    <scope>NUCLEOTIDE SEQUENCE</scope>
    <source>
        <strain evidence="2">JCM 31740</strain>
    </source>
</reference>
<evidence type="ECO:0000313" key="1">
    <source>
        <dbReference type="EMBL" id="BBD73314.1"/>
    </source>
</evidence>
<gene>
    <name evidence="2" type="ORF">GCM10007116_03760</name>
    <name evidence="1" type="ORF">HS1genome_1703</name>
</gene>
<dbReference type="KEGG" id="sacd:HS1genome_1703"/>
<proteinExistence type="predicted"/>
<reference evidence="2" key="1">
    <citation type="journal article" date="2014" name="Int. J. Syst. Evol. Microbiol.">
        <title>Complete genome sequence of Corynebacterium casei LMG S-19264T (=DSM 44701T), isolated from a smear-ripened cheese.</title>
        <authorList>
            <consortium name="US DOE Joint Genome Institute (JGI-PGF)"/>
            <person name="Walter F."/>
            <person name="Albersmeier A."/>
            <person name="Kalinowski J."/>
            <person name="Ruckert C."/>
        </authorList>
    </citation>
    <scope>NUCLEOTIDE SEQUENCE</scope>
    <source>
        <strain evidence="2">JCM 31740</strain>
    </source>
</reference>
<keyword evidence="3" id="KW-1185">Reference proteome</keyword>
<name>A0A348B562_9CREN</name>
<dbReference type="Proteomes" id="UP000616143">
    <property type="component" value="Unassembled WGS sequence"/>
</dbReference>
<dbReference type="EMBL" id="AP018553">
    <property type="protein sequence ID" value="BBD73314.1"/>
    <property type="molecule type" value="Genomic_DNA"/>
</dbReference>
<reference evidence="3" key="2">
    <citation type="submission" date="2018-04" db="EMBL/GenBank/DDBJ databases">
        <title>Complete genome sequence of Sulfodiicoccus acidiphilus strain HS-1.</title>
        <authorList>
            <person name="Sakai H.D."/>
            <person name="Kurosawa N."/>
        </authorList>
    </citation>
    <scope>NUCLEOTIDE SEQUENCE [LARGE SCALE GENOMIC DNA]</scope>
    <source>
        <strain evidence="3">HS-1</strain>
    </source>
</reference>
<dbReference type="AlphaFoldDB" id="A0A348B562"/>
<reference evidence="1" key="3">
    <citation type="journal article" date="2019" name="BMC Res. Notes">
        <title>Complete genome sequence of the Sulfodiicoccus acidiphilus strain HS-1T, the first crenarchaeon that lacks polB3, isolated from an acidic hot spring in Ohwaku-dani, Hakone, Japan.</title>
        <authorList>
            <person name="Sakai H.D."/>
            <person name="Kurosawa N."/>
        </authorList>
    </citation>
    <scope>NUCLEOTIDE SEQUENCE</scope>
    <source>
        <strain evidence="1">HS-1</strain>
    </source>
</reference>
<evidence type="ECO:0000313" key="3">
    <source>
        <dbReference type="Proteomes" id="UP000276741"/>
    </source>
</evidence>
<evidence type="ECO:0000313" key="2">
    <source>
        <dbReference type="EMBL" id="GGT89175.1"/>
    </source>
</evidence>
<dbReference type="EMBL" id="BMQS01000003">
    <property type="protein sequence ID" value="GGT89175.1"/>
    <property type="molecule type" value="Genomic_DNA"/>
</dbReference>
<accession>A0A348B562</accession>
<organism evidence="1 3">
    <name type="scientific">Sulfodiicoccus acidiphilus</name>
    <dbReference type="NCBI Taxonomy" id="1670455"/>
    <lineage>
        <taxon>Archaea</taxon>
        <taxon>Thermoproteota</taxon>
        <taxon>Thermoprotei</taxon>
        <taxon>Sulfolobales</taxon>
        <taxon>Sulfolobaceae</taxon>
        <taxon>Sulfodiicoccus</taxon>
    </lineage>
</organism>
<sequence length="61" mass="6614">MSLVARRAGISSLAELSVQASRRVRELQNASYDEELDPRDVVLLALISVLAERCEGGGVRS</sequence>